<evidence type="ECO:0000313" key="1">
    <source>
        <dbReference type="EMBL" id="DAD48327.1"/>
    </source>
</evidence>
<keyword evidence="2" id="KW-1185">Reference proteome</keyword>
<comment type="caution">
    <text evidence="1">The sequence shown here is derived from an EMBL/GenBank/DDBJ whole genome shotgun (WGS) entry which is preliminary data.</text>
</comment>
<accession>A0A822ZTX1</accession>
<organism evidence="1 2">
    <name type="scientific">Nelumbo nucifera</name>
    <name type="common">Sacred lotus</name>
    <dbReference type="NCBI Taxonomy" id="4432"/>
    <lineage>
        <taxon>Eukaryota</taxon>
        <taxon>Viridiplantae</taxon>
        <taxon>Streptophyta</taxon>
        <taxon>Embryophyta</taxon>
        <taxon>Tracheophyta</taxon>
        <taxon>Spermatophyta</taxon>
        <taxon>Magnoliopsida</taxon>
        <taxon>Proteales</taxon>
        <taxon>Nelumbonaceae</taxon>
        <taxon>Nelumbo</taxon>
    </lineage>
</organism>
<dbReference type="Proteomes" id="UP000607653">
    <property type="component" value="Unassembled WGS sequence"/>
</dbReference>
<evidence type="ECO:0000313" key="2">
    <source>
        <dbReference type="Proteomes" id="UP000607653"/>
    </source>
</evidence>
<dbReference type="EMBL" id="DUZY01000008">
    <property type="protein sequence ID" value="DAD48327.1"/>
    <property type="molecule type" value="Genomic_DNA"/>
</dbReference>
<dbReference type="AlphaFoldDB" id="A0A822ZTX1"/>
<reference evidence="1 2" key="1">
    <citation type="journal article" date="2020" name="Mol. Biol. Evol.">
        <title>Distinct Expression and Methylation Patterns for Genes with Different Fates following a Single Whole-Genome Duplication in Flowering Plants.</title>
        <authorList>
            <person name="Shi T."/>
            <person name="Rahmani R.S."/>
            <person name="Gugger P.F."/>
            <person name="Wang M."/>
            <person name="Li H."/>
            <person name="Zhang Y."/>
            <person name="Li Z."/>
            <person name="Wang Q."/>
            <person name="Van de Peer Y."/>
            <person name="Marchal K."/>
            <person name="Chen J."/>
        </authorList>
    </citation>
    <scope>NUCLEOTIDE SEQUENCE [LARGE SCALE GENOMIC DNA]</scope>
    <source>
        <tissue evidence="1">Leaf</tissue>
    </source>
</reference>
<name>A0A822ZTX1_NELNU</name>
<proteinExistence type="predicted"/>
<gene>
    <name evidence="1" type="ORF">HUJ06_018264</name>
</gene>
<protein>
    <submittedName>
        <fullName evidence="1">Uncharacterized protein</fullName>
    </submittedName>
</protein>
<sequence length="59" mass="6896">MTRWKLRLSMADTKHNRFFNQALRLADGMGTRVNVSNLNNYETRSIQSPLSQQEDGRQL</sequence>